<organism evidence="4">
    <name type="scientific">Anopheles aquasalis</name>
    <name type="common">Malaria mosquito</name>
    <dbReference type="NCBI Taxonomy" id="42839"/>
    <lineage>
        <taxon>Eukaryota</taxon>
        <taxon>Metazoa</taxon>
        <taxon>Ecdysozoa</taxon>
        <taxon>Arthropoda</taxon>
        <taxon>Hexapoda</taxon>
        <taxon>Insecta</taxon>
        <taxon>Pterygota</taxon>
        <taxon>Neoptera</taxon>
        <taxon>Endopterygota</taxon>
        <taxon>Diptera</taxon>
        <taxon>Nematocera</taxon>
        <taxon>Culicoidea</taxon>
        <taxon>Culicidae</taxon>
        <taxon>Anophelinae</taxon>
        <taxon>Anopheles</taxon>
    </lineage>
</organism>
<keyword evidence="2" id="KW-0812">Transmembrane</keyword>
<reference evidence="4" key="1">
    <citation type="submission" date="2013-07" db="EMBL/GenBank/DDBJ databases">
        <title>Transcriptome sequencing and developmental regulation of gene expression in Anopheles aquasalis.</title>
        <authorList>
            <consortium name="Brazilian Malaria Network (MCT/CNPq/MS/SCTIE/DECIT/PRONEX 555648/2009-5) and Research Network on Bioactive Molecules from Arthropod Vectors (NAP-MOBIARVE"/>
            <consortium name="University of Sao Paulo)"/>
            <person name="Marinotti O."/>
            <person name="Ribeiro J.M.C."/>
            <person name="Costa-da-Silva A.L."/>
            <person name="Silva M.C.P."/>
            <person name="Lopes A.R."/>
            <person name="Barros M.S."/>
            <person name="Sa-Nunes A."/>
            <person name="Konjin B.B."/>
            <person name="Carvalho E."/>
            <person name="Suesdek L."/>
            <person name="Silva-Neto M.A.C."/>
            <person name="Capurro M.L."/>
        </authorList>
    </citation>
    <scope>NUCLEOTIDE SEQUENCE</scope>
    <source>
        <tissue evidence="4">Whole body</tissue>
    </source>
</reference>
<feature type="chain" id="PRO_5004587060" evidence="3">
    <location>
        <begin position="21"/>
        <end position="370"/>
    </location>
</feature>
<feature type="signal peptide" evidence="3">
    <location>
        <begin position="1"/>
        <end position="20"/>
    </location>
</feature>
<feature type="region of interest" description="Disordered" evidence="1">
    <location>
        <begin position="315"/>
        <end position="370"/>
    </location>
</feature>
<dbReference type="VEuPathDB" id="VectorBase:AAQUA_010802"/>
<evidence type="ECO:0000256" key="3">
    <source>
        <dbReference type="SAM" id="SignalP"/>
    </source>
</evidence>
<dbReference type="AlphaFoldDB" id="T1DT80"/>
<sequence>PKNAMAKPGFLALFVCSVFCGSLSVANHAGRGGEYDLHDLNSICPTRRNLFDSFYSRKEIHHLPDFQRGAIYEQSLNSSTFKRYSECKITLQAAPGYGLYLIIRKLKLRREANGNCIDSVTVKTSNDKKVRFCYTPKDVPRSFTDPLHLKITIKIDHYRPLPTEDSTLDIQLVATPKGPCAQMPHKLQCEPNDPLSCIHDSFRHDRNINCPNCLDEDGCSFEMEQVPVVNKQYVFLTAVFAFLGALFGMGFIIWIVYRCWFARTCNAHGPNSASGGAGGGRLVNGRNGPLFRHNNATSSSATAPDILATEELHGGSLSDVRPSAPPVEEKDLPPSYDVLFPTADASTNAPSGPTTVSTATSPTIPKPLER</sequence>
<protein>
    <submittedName>
        <fullName evidence="4">Putative secreted mucin</fullName>
    </submittedName>
</protein>
<keyword evidence="2" id="KW-1133">Transmembrane helix</keyword>
<feature type="compositionally biased region" description="Polar residues" evidence="1">
    <location>
        <begin position="344"/>
        <end position="363"/>
    </location>
</feature>
<feature type="non-terminal residue" evidence="4">
    <location>
        <position position="1"/>
    </location>
</feature>
<accession>T1DT80</accession>
<evidence type="ECO:0000256" key="1">
    <source>
        <dbReference type="SAM" id="MobiDB-lite"/>
    </source>
</evidence>
<feature type="transmembrane region" description="Helical" evidence="2">
    <location>
        <begin position="233"/>
        <end position="257"/>
    </location>
</feature>
<evidence type="ECO:0000256" key="2">
    <source>
        <dbReference type="SAM" id="Phobius"/>
    </source>
</evidence>
<keyword evidence="2" id="KW-0472">Membrane</keyword>
<keyword evidence="3" id="KW-0732">Signal</keyword>
<evidence type="ECO:0000313" key="4">
    <source>
        <dbReference type="EMBL" id="JAB00457.1"/>
    </source>
</evidence>
<proteinExistence type="evidence at transcript level"/>
<name>T1DT80_ANOAQ</name>
<dbReference type="EMBL" id="GAMD01001134">
    <property type="protein sequence ID" value="JAB00457.1"/>
    <property type="molecule type" value="mRNA"/>
</dbReference>